<sequence>MATAQLTISSKTYSAWSLRGWLMCRLAGLEIRELPAPNNASTRAELLLLSPSVLVPRLTHGEVSVWDTLAIAEYLNETFPEAHMLPTDKAARALCRAISGEIHSGFSNLRSALPMNLKVRHKTFPVFPGARPDIERIEAIWEDCLARYGGPFLFGAEPTIADAMYAPVTRRFITYAVGLRPACQAYCDTIDQWPPMQEWLAAAREEPEELEELEVEF</sequence>
<comment type="caution">
    <text evidence="2">The sequence shown here is derived from an EMBL/GenBank/DDBJ whole genome shotgun (WGS) entry which is preliminary data.</text>
</comment>
<dbReference type="Pfam" id="PF13409">
    <property type="entry name" value="GST_N_2"/>
    <property type="match status" value="1"/>
</dbReference>
<dbReference type="Pfam" id="PF13410">
    <property type="entry name" value="GST_C_2"/>
    <property type="match status" value="1"/>
</dbReference>
<dbReference type="GO" id="GO:0004364">
    <property type="term" value="F:glutathione transferase activity"/>
    <property type="evidence" value="ECO:0007669"/>
    <property type="project" value="TreeGrafter"/>
</dbReference>
<dbReference type="SUPFAM" id="SSF47616">
    <property type="entry name" value="GST C-terminal domain-like"/>
    <property type="match status" value="1"/>
</dbReference>
<gene>
    <name evidence="2" type="ORF">H7F51_13685</name>
</gene>
<keyword evidence="3" id="KW-1185">Reference proteome</keyword>
<organism evidence="2 3">
    <name type="scientific">Novosphingobium flavum</name>
    <dbReference type="NCBI Taxonomy" id="1778672"/>
    <lineage>
        <taxon>Bacteria</taxon>
        <taxon>Pseudomonadati</taxon>
        <taxon>Pseudomonadota</taxon>
        <taxon>Alphaproteobacteria</taxon>
        <taxon>Sphingomonadales</taxon>
        <taxon>Sphingomonadaceae</taxon>
        <taxon>Novosphingobium</taxon>
    </lineage>
</organism>
<dbReference type="RefSeq" id="WP_185664869.1">
    <property type="nucleotide sequence ID" value="NZ_JACLAW010000010.1"/>
</dbReference>
<keyword evidence="2" id="KW-0808">Transferase</keyword>
<dbReference type="Proteomes" id="UP000566813">
    <property type="component" value="Unassembled WGS sequence"/>
</dbReference>
<name>A0A7X1FTA0_9SPHN</name>
<dbReference type="PROSITE" id="PS50404">
    <property type="entry name" value="GST_NTER"/>
    <property type="match status" value="1"/>
</dbReference>
<evidence type="ECO:0000313" key="2">
    <source>
        <dbReference type="EMBL" id="MBC2666571.1"/>
    </source>
</evidence>
<protein>
    <submittedName>
        <fullName evidence="2">Glutathione S-transferase</fullName>
    </submittedName>
</protein>
<dbReference type="GO" id="GO:0016034">
    <property type="term" value="F:maleylacetoacetate isomerase activity"/>
    <property type="evidence" value="ECO:0007669"/>
    <property type="project" value="TreeGrafter"/>
</dbReference>
<dbReference type="GO" id="GO:0006559">
    <property type="term" value="P:L-phenylalanine catabolic process"/>
    <property type="evidence" value="ECO:0007669"/>
    <property type="project" value="TreeGrafter"/>
</dbReference>
<dbReference type="PANTHER" id="PTHR42673">
    <property type="entry name" value="MALEYLACETOACETATE ISOMERASE"/>
    <property type="match status" value="1"/>
</dbReference>
<dbReference type="InterPro" id="IPR036282">
    <property type="entry name" value="Glutathione-S-Trfase_C_sf"/>
</dbReference>
<dbReference type="GO" id="GO:0006749">
    <property type="term" value="P:glutathione metabolic process"/>
    <property type="evidence" value="ECO:0007669"/>
    <property type="project" value="TreeGrafter"/>
</dbReference>
<dbReference type="InterPro" id="IPR036249">
    <property type="entry name" value="Thioredoxin-like_sf"/>
</dbReference>
<evidence type="ECO:0000313" key="3">
    <source>
        <dbReference type="Proteomes" id="UP000566813"/>
    </source>
</evidence>
<dbReference type="PANTHER" id="PTHR42673:SF4">
    <property type="entry name" value="MALEYLACETOACETATE ISOMERASE"/>
    <property type="match status" value="1"/>
</dbReference>
<dbReference type="CDD" id="cd03194">
    <property type="entry name" value="GST_C_3"/>
    <property type="match status" value="1"/>
</dbReference>
<accession>A0A7X1FTA0</accession>
<reference evidence="2 3" key="1">
    <citation type="submission" date="2020-08" db="EMBL/GenBank/DDBJ databases">
        <title>The genome sequence of type strain Novosphingobium flavum NBRC 111647.</title>
        <authorList>
            <person name="Liu Y."/>
        </authorList>
    </citation>
    <scope>NUCLEOTIDE SEQUENCE [LARGE SCALE GENOMIC DNA]</scope>
    <source>
        <strain evidence="2 3">NBRC 111647</strain>
    </source>
</reference>
<dbReference type="Gene3D" id="3.40.30.10">
    <property type="entry name" value="Glutaredoxin"/>
    <property type="match status" value="1"/>
</dbReference>
<dbReference type="EMBL" id="JACLAW010000010">
    <property type="protein sequence ID" value="MBC2666571.1"/>
    <property type="molecule type" value="Genomic_DNA"/>
</dbReference>
<dbReference type="AlphaFoldDB" id="A0A7X1FTA0"/>
<dbReference type="InterPro" id="IPR004045">
    <property type="entry name" value="Glutathione_S-Trfase_N"/>
</dbReference>
<dbReference type="SUPFAM" id="SSF52833">
    <property type="entry name" value="Thioredoxin-like"/>
    <property type="match status" value="1"/>
</dbReference>
<proteinExistence type="predicted"/>
<evidence type="ECO:0000259" key="1">
    <source>
        <dbReference type="PROSITE" id="PS50404"/>
    </source>
</evidence>
<dbReference type="Gene3D" id="1.20.1050.10">
    <property type="match status" value="1"/>
</dbReference>
<feature type="domain" description="GST N-terminal" evidence="1">
    <location>
        <begin position="4"/>
        <end position="83"/>
    </location>
</feature>